<reference evidence="2 3" key="1">
    <citation type="journal article" date="2023" name="G3 (Bethesda)">
        <title>A chromosome-length genome assembly and annotation of blackberry (Rubus argutus, cv. 'Hillquist').</title>
        <authorList>
            <person name="Bruna T."/>
            <person name="Aryal R."/>
            <person name="Dudchenko O."/>
            <person name="Sargent D.J."/>
            <person name="Mead D."/>
            <person name="Buti M."/>
            <person name="Cavallini A."/>
            <person name="Hytonen T."/>
            <person name="Andres J."/>
            <person name="Pham M."/>
            <person name="Weisz D."/>
            <person name="Mascagni F."/>
            <person name="Usai G."/>
            <person name="Natali L."/>
            <person name="Bassil N."/>
            <person name="Fernandez G.E."/>
            <person name="Lomsadze A."/>
            <person name="Armour M."/>
            <person name="Olukolu B."/>
            <person name="Poorten T."/>
            <person name="Britton C."/>
            <person name="Davik J."/>
            <person name="Ashrafi H."/>
            <person name="Aiden E.L."/>
            <person name="Borodovsky M."/>
            <person name="Worthington M."/>
        </authorList>
    </citation>
    <scope>NUCLEOTIDE SEQUENCE [LARGE SCALE GENOMIC DNA]</scope>
    <source>
        <strain evidence="2">PI 553951</strain>
    </source>
</reference>
<evidence type="ECO:0000313" key="2">
    <source>
        <dbReference type="EMBL" id="KAK9947101.1"/>
    </source>
</evidence>
<protein>
    <submittedName>
        <fullName evidence="2">Uncharacterized protein</fullName>
    </submittedName>
</protein>
<feature type="region of interest" description="Disordered" evidence="1">
    <location>
        <begin position="524"/>
        <end position="578"/>
    </location>
</feature>
<sequence length="742" mass="82187">MELRSCMHLHFIEALKGGLLKKTLNVTRGKPVLRFKNVKDICEELDAKNGDLFPTIPPKDEFRGLHIDSARVMSDRTSMDKEGNIRIKSEPEDSVFDCNDGGYSDLDCNLTLKQIQQTSKTKKRKRSKSIDLNEKLETCSPVKQEYSKLQANEENCDLLEPLSNLKSKFSKNAKAKTKSKHMKNCASTISQSAMITIKSEQIPSEQELLQFNQVMPACETDVKVEVPGPGCSDFQNTSCFVDDTSLVYDNQVGYCGAVPTELPMTAAECASMNGWSIFPTVENQSCIVYEPFCEDMEDDPMPLQIVSNSGWDMVEADDTEMTSYECLGFWPALESKIEGYITNSVHPDLFNEAMPSVNAFSCEDAMLCQINSEAKDDLYRCMEPVKGTNACISEAYSRDDLPSNHGASANSVSDCDLGSGSCLVSVSDHFPMSKEEEKQSQLSACDDVKGSSSPGVNSCKATDERTTAASGGYLKQQRPQRLFPTRKAISPASQEKLCKAMKSIELHDGHSVCKGKLCFGKQTESTNRGAEGQPDQIRRPKFSISPQTNRNPRNEKISSHPRGIPKASNGSATAPPRFSTGCTSIQTCSESAIAFSQRQMHDIECITTKLTNELQTMKEIAEERLLSGPYPTTSLKYNADEVRMAIQNVTRVEASAKKLLSMMSRDCSRFCKIMRMAHQNDSNASKDVGNNQTKTIVLNKERKKITFADEAGENLCHVKFFENEMISSLGTDPSSNQELLVK</sequence>
<dbReference type="Proteomes" id="UP001457282">
    <property type="component" value="Unassembled WGS sequence"/>
</dbReference>
<dbReference type="PANTHER" id="PTHR34461">
    <property type="entry name" value="EXPRESSED PROTEIN"/>
    <property type="match status" value="1"/>
</dbReference>
<dbReference type="EMBL" id="JBEDUW010000002">
    <property type="protein sequence ID" value="KAK9947101.1"/>
    <property type="molecule type" value="Genomic_DNA"/>
</dbReference>
<organism evidence="2 3">
    <name type="scientific">Rubus argutus</name>
    <name type="common">Southern blackberry</name>
    <dbReference type="NCBI Taxonomy" id="59490"/>
    <lineage>
        <taxon>Eukaryota</taxon>
        <taxon>Viridiplantae</taxon>
        <taxon>Streptophyta</taxon>
        <taxon>Embryophyta</taxon>
        <taxon>Tracheophyta</taxon>
        <taxon>Spermatophyta</taxon>
        <taxon>Magnoliopsida</taxon>
        <taxon>eudicotyledons</taxon>
        <taxon>Gunneridae</taxon>
        <taxon>Pentapetalae</taxon>
        <taxon>rosids</taxon>
        <taxon>fabids</taxon>
        <taxon>Rosales</taxon>
        <taxon>Rosaceae</taxon>
        <taxon>Rosoideae</taxon>
        <taxon>Rosoideae incertae sedis</taxon>
        <taxon>Rubus</taxon>
    </lineage>
</organism>
<accession>A0AAW1YD00</accession>
<name>A0AAW1YD00_RUBAR</name>
<evidence type="ECO:0000313" key="3">
    <source>
        <dbReference type="Proteomes" id="UP001457282"/>
    </source>
</evidence>
<comment type="caution">
    <text evidence="2">The sequence shown here is derived from an EMBL/GenBank/DDBJ whole genome shotgun (WGS) entry which is preliminary data.</text>
</comment>
<gene>
    <name evidence="2" type="ORF">M0R45_012536</name>
</gene>
<dbReference type="AlphaFoldDB" id="A0AAW1YD00"/>
<dbReference type="PANTHER" id="PTHR34461:SF2">
    <property type="entry name" value="EXPRESSED PROTEIN"/>
    <property type="match status" value="1"/>
</dbReference>
<proteinExistence type="predicted"/>
<keyword evidence="3" id="KW-1185">Reference proteome</keyword>
<evidence type="ECO:0000256" key="1">
    <source>
        <dbReference type="SAM" id="MobiDB-lite"/>
    </source>
</evidence>